<evidence type="ECO:0000313" key="1">
    <source>
        <dbReference type="EMBL" id="QKC76359.1"/>
    </source>
</evidence>
<name>A0A6M7UEM7_9HYPH</name>
<accession>A0A6M7UEM7</accession>
<evidence type="ECO:0000313" key="2">
    <source>
        <dbReference type="Proteomes" id="UP000503339"/>
    </source>
</evidence>
<organism evidence="1 2">
    <name type="scientific">Mesorhizobium erdmanii</name>
    <dbReference type="NCBI Taxonomy" id="1777866"/>
    <lineage>
        <taxon>Bacteria</taxon>
        <taxon>Pseudomonadati</taxon>
        <taxon>Pseudomonadota</taxon>
        <taxon>Alphaproteobacteria</taxon>
        <taxon>Hyphomicrobiales</taxon>
        <taxon>Phyllobacteriaceae</taxon>
        <taxon>Mesorhizobium</taxon>
    </lineage>
</organism>
<keyword evidence="2" id="KW-1185">Reference proteome</keyword>
<dbReference type="AlphaFoldDB" id="A0A6M7UEM7"/>
<dbReference type="KEGG" id="merd:EB233_13140"/>
<dbReference type="RefSeq" id="WP_064989536.1">
    <property type="nucleotide sequence ID" value="NZ_CP033361.1"/>
</dbReference>
<dbReference type="EMBL" id="CP033361">
    <property type="protein sequence ID" value="QKC76359.1"/>
    <property type="molecule type" value="Genomic_DNA"/>
</dbReference>
<gene>
    <name evidence="1" type="ORF">EB233_13140</name>
</gene>
<sequence>MNVVEIEKELKAFINKHSVQFEHLAVRETALLELGALTMATEHYRLTGYTVTVENAINGLFVAKLSSRGYPYNFSWFKCVKGGELFEIHSNLSVMGGHKDEAVYVVDVAVVVGDDKVPKAKPKQKWVALDNKALATFAEVKKLVVYPMLLAQFIGIVHEIAPSRLKKLKTGLPADDHFPPSLITLGYLTATSGKALKGFAKRKFRVCVVHNFDMYLSQMRRGEASKSPFVTVQTIL</sequence>
<dbReference type="Proteomes" id="UP000503339">
    <property type="component" value="Chromosome"/>
</dbReference>
<reference evidence="1 2" key="1">
    <citation type="submission" date="2018-10" db="EMBL/GenBank/DDBJ databases">
        <authorList>
            <person name="Perry B.J."/>
            <person name="Sullivan J.T."/>
            <person name="Murphy R.J.T."/>
            <person name="Ramsay J.P."/>
            <person name="Ronson C.W."/>
        </authorList>
    </citation>
    <scope>NUCLEOTIDE SEQUENCE [LARGE SCALE GENOMIC DNA]</scope>
    <source>
        <strain evidence="1 2">NZP2014</strain>
    </source>
</reference>
<proteinExistence type="predicted"/>
<protein>
    <submittedName>
        <fullName evidence="1">Uncharacterized protein</fullName>
    </submittedName>
</protein>